<dbReference type="PROSITE" id="PS50926">
    <property type="entry name" value="TRAM"/>
    <property type="match status" value="1"/>
</dbReference>
<accession>A0AAV3SX54</accession>
<feature type="domain" description="TRAM" evidence="2">
    <location>
        <begin position="78"/>
        <end position="137"/>
    </location>
</feature>
<evidence type="ECO:0000256" key="1">
    <source>
        <dbReference type="SAM" id="MobiDB-lite"/>
    </source>
</evidence>
<proteinExistence type="predicted"/>
<sequence>MVEIPDSLRSVFSATVHERDGTYVLEVPSGELSYDAVSLGETYRIAVFDAPTSAQDEHESASAGRAQPDHQRESPEPPVEEGEVREVTIETVGDQGDGIAKVDRGYVVIVPDTQPGQQPTVEIEQVQQNVAFASVVASDSRSL</sequence>
<reference evidence="3 4" key="1">
    <citation type="journal article" date="2019" name="Int. J. Syst. Evol. Microbiol.">
        <title>The Global Catalogue of Microorganisms (GCM) 10K type strain sequencing project: providing services to taxonomists for standard genome sequencing and annotation.</title>
        <authorList>
            <consortium name="The Broad Institute Genomics Platform"/>
            <consortium name="The Broad Institute Genome Sequencing Center for Infectious Disease"/>
            <person name="Wu L."/>
            <person name="Ma J."/>
        </authorList>
    </citation>
    <scope>NUCLEOTIDE SEQUENCE [LARGE SCALE GENOMIC DNA]</scope>
    <source>
        <strain evidence="3 4">JCM 16327</strain>
    </source>
</reference>
<dbReference type="Proteomes" id="UP001500194">
    <property type="component" value="Unassembled WGS sequence"/>
</dbReference>
<evidence type="ECO:0000313" key="4">
    <source>
        <dbReference type="Proteomes" id="UP001500194"/>
    </source>
</evidence>
<dbReference type="GeneID" id="68574152"/>
<dbReference type="RefSeq" id="WP_227262418.1">
    <property type="nucleotide sequence ID" value="NZ_BAAADU010000001.1"/>
</dbReference>
<comment type="caution">
    <text evidence="3">The sequence shown here is derived from an EMBL/GenBank/DDBJ whole genome shotgun (WGS) entry which is preliminary data.</text>
</comment>
<gene>
    <name evidence="3" type="ORF">GCM10009019_00020</name>
</gene>
<feature type="region of interest" description="Disordered" evidence="1">
    <location>
        <begin position="50"/>
        <end position="84"/>
    </location>
</feature>
<dbReference type="AlphaFoldDB" id="A0AAV3SX54"/>
<dbReference type="EMBL" id="BAAADU010000001">
    <property type="protein sequence ID" value="GAA0642335.1"/>
    <property type="molecule type" value="Genomic_DNA"/>
</dbReference>
<dbReference type="Gene3D" id="2.40.50.140">
    <property type="entry name" value="Nucleic acid-binding proteins"/>
    <property type="match status" value="1"/>
</dbReference>
<keyword evidence="4" id="KW-1185">Reference proteome</keyword>
<dbReference type="InterPro" id="IPR012340">
    <property type="entry name" value="NA-bd_OB-fold"/>
</dbReference>
<organism evidence="3 4">
    <name type="scientific">Salarchaeum japonicum</name>
    <dbReference type="NCBI Taxonomy" id="555573"/>
    <lineage>
        <taxon>Archaea</taxon>
        <taxon>Methanobacteriati</taxon>
        <taxon>Methanobacteriota</taxon>
        <taxon>Stenosarchaea group</taxon>
        <taxon>Halobacteria</taxon>
        <taxon>Halobacteriales</taxon>
        <taxon>Halobacteriaceae</taxon>
    </lineage>
</organism>
<dbReference type="Pfam" id="PF01938">
    <property type="entry name" value="TRAM"/>
    <property type="match status" value="1"/>
</dbReference>
<name>A0AAV3SX54_9EURY</name>
<dbReference type="InterPro" id="IPR002792">
    <property type="entry name" value="TRAM_dom"/>
</dbReference>
<dbReference type="SUPFAM" id="SSF50249">
    <property type="entry name" value="Nucleic acid-binding proteins"/>
    <property type="match status" value="1"/>
</dbReference>
<evidence type="ECO:0000313" key="3">
    <source>
        <dbReference type="EMBL" id="GAA0642335.1"/>
    </source>
</evidence>
<evidence type="ECO:0000259" key="2">
    <source>
        <dbReference type="PROSITE" id="PS50926"/>
    </source>
</evidence>
<protein>
    <submittedName>
        <fullName evidence="3">TRAM domain-containing protein</fullName>
    </submittedName>
</protein>